<dbReference type="AlphaFoldDB" id="A0A8J3QBE5"/>
<dbReference type="EMBL" id="BONY01000037">
    <property type="protein sequence ID" value="GIH07485.1"/>
    <property type="molecule type" value="Genomic_DNA"/>
</dbReference>
<accession>A0A8J3QBE5</accession>
<evidence type="ECO:0000313" key="1">
    <source>
        <dbReference type="EMBL" id="GIH07485.1"/>
    </source>
</evidence>
<evidence type="ECO:0000313" key="2">
    <source>
        <dbReference type="Proteomes" id="UP000612899"/>
    </source>
</evidence>
<comment type="caution">
    <text evidence="1">The sequence shown here is derived from an EMBL/GenBank/DDBJ whole genome shotgun (WGS) entry which is preliminary data.</text>
</comment>
<organism evidence="1 2">
    <name type="scientific">Rhizocola hellebori</name>
    <dbReference type="NCBI Taxonomy" id="1392758"/>
    <lineage>
        <taxon>Bacteria</taxon>
        <taxon>Bacillati</taxon>
        <taxon>Actinomycetota</taxon>
        <taxon>Actinomycetes</taxon>
        <taxon>Micromonosporales</taxon>
        <taxon>Micromonosporaceae</taxon>
        <taxon>Rhizocola</taxon>
    </lineage>
</organism>
<gene>
    <name evidence="1" type="ORF">Rhe02_55520</name>
</gene>
<sequence>MRQHLISTRATQRQCPTCRTPTLHALVDGLSVTVDAAPLAGQANELDALLRNLSTYTLTIIRKELIHRTAPIIRRPRQIPGTIHAQHACPIRQPAGTQLELPFMEST</sequence>
<proteinExistence type="predicted"/>
<reference evidence="1" key="1">
    <citation type="submission" date="2021-01" db="EMBL/GenBank/DDBJ databases">
        <title>Whole genome shotgun sequence of Rhizocola hellebori NBRC 109834.</title>
        <authorList>
            <person name="Komaki H."/>
            <person name="Tamura T."/>
        </authorList>
    </citation>
    <scope>NUCLEOTIDE SEQUENCE</scope>
    <source>
        <strain evidence="1">NBRC 109834</strain>
    </source>
</reference>
<dbReference type="Proteomes" id="UP000612899">
    <property type="component" value="Unassembled WGS sequence"/>
</dbReference>
<keyword evidence="2" id="KW-1185">Reference proteome</keyword>
<name>A0A8J3QBE5_9ACTN</name>
<protein>
    <submittedName>
        <fullName evidence="1">Uncharacterized protein</fullName>
    </submittedName>
</protein>